<sequence length="76" mass="8576">MTQPSNLNWAALLGHPQQFMGIRLLPSAFCFPPSACYHKPVKELFSDLWRIAKIFFMSAAVPVALYLLLLWAGVLK</sequence>
<evidence type="ECO:0000313" key="3">
    <source>
        <dbReference type="Proteomes" id="UP000632222"/>
    </source>
</evidence>
<name>A0ABQ2CZ41_9DEIO</name>
<comment type="caution">
    <text evidence="2">The sequence shown here is derived from an EMBL/GenBank/DDBJ whole genome shotgun (WGS) entry which is preliminary data.</text>
</comment>
<proteinExistence type="predicted"/>
<feature type="transmembrane region" description="Helical" evidence="1">
    <location>
        <begin position="54"/>
        <end position="75"/>
    </location>
</feature>
<keyword evidence="1" id="KW-0812">Transmembrane</keyword>
<keyword evidence="3" id="KW-1185">Reference proteome</keyword>
<accession>A0ABQ2CZ41</accession>
<gene>
    <name evidence="2" type="ORF">GCM10008938_21390</name>
</gene>
<keyword evidence="1" id="KW-0472">Membrane</keyword>
<protein>
    <submittedName>
        <fullName evidence="2">Uncharacterized protein</fullName>
    </submittedName>
</protein>
<reference evidence="3" key="1">
    <citation type="journal article" date="2019" name="Int. J. Syst. Evol. Microbiol.">
        <title>The Global Catalogue of Microorganisms (GCM) 10K type strain sequencing project: providing services to taxonomists for standard genome sequencing and annotation.</title>
        <authorList>
            <consortium name="The Broad Institute Genomics Platform"/>
            <consortium name="The Broad Institute Genome Sequencing Center for Infectious Disease"/>
            <person name="Wu L."/>
            <person name="Ma J."/>
        </authorList>
    </citation>
    <scope>NUCLEOTIDE SEQUENCE [LARGE SCALE GENOMIC DNA]</scope>
    <source>
        <strain evidence="3">JCM 14370</strain>
    </source>
</reference>
<evidence type="ECO:0000313" key="2">
    <source>
        <dbReference type="EMBL" id="GGJ35010.1"/>
    </source>
</evidence>
<dbReference type="Proteomes" id="UP000632222">
    <property type="component" value="Unassembled WGS sequence"/>
</dbReference>
<evidence type="ECO:0000256" key="1">
    <source>
        <dbReference type="SAM" id="Phobius"/>
    </source>
</evidence>
<dbReference type="EMBL" id="BMOD01000006">
    <property type="protein sequence ID" value="GGJ35010.1"/>
    <property type="molecule type" value="Genomic_DNA"/>
</dbReference>
<keyword evidence="1" id="KW-1133">Transmembrane helix</keyword>
<organism evidence="2 3">
    <name type="scientific">Deinococcus roseus</name>
    <dbReference type="NCBI Taxonomy" id="392414"/>
    <lineage>
        <taxon>Bacteria</taxon>
        <taxon>Thermotogati</taxon>
        <taxon>Deinococcota</taxon>
        <taxon>Deinococci</taxon>
        <taxon>Deinococcales</taxon>
        <taxon>Deinococcaceae</taxon>
        <taxon>Deinococcus</taxon>
    </lineage>
</organism>